<dbReference type="EMBL" id="BMNZ01000004">
    <property type="protein sequence ID" value="GGM95643.1"/>
    <property type="molecule type" value="Genomic_DNA"/>
</dbReference>
<evidence type="ECO:0000313" key="3">
    <source>
        <dbReference type="EMBL" id="GGM95643.1"/>
    </source>
</evidence>
<accession>A0ABQ2I177</accession>
<protein>
    <recommendedName>
        <fullName evidence="5">Secreted protein</fullName>
    </recommendedName>
</protein>
<reference evidence="4" key="1">
    <citation type="journal article" date="2019" name="Int. J. Syst. Evol. Microbiol.">
        <title>The Global Catalogue of Microorganisms (GCM) 10K type strain sequencing project: providing services to taxonomists for standard genome sequencing and annotation.</title>
        <authorList>
            <consortium name="The Broad Institute Genomics Platform"/>
            <consortium name="The Broad Institute Genome Sequencing Center for Infectious Disease"/>
            <person name="Wu L."/>
            <person name="Ma J."/>
        </authorList>
    </citation>
    <scope>NUCLEOTIDE SEQUENCE [LARGE SCALE GENOMIC DNA]</scope>
    <source>
        <strain evidence="4">JCM 1365</strain>
    </source>
</reference>
<evidence type="ECO:0000256" key="1">
    <source>
        <dbReference type="SAM" id="MobiDB-lite"/>
    </source>
</evidence>
<evidence type="ECO:0000313" key="4">
    <source>
        <dbReference type="Proteomes" id="UP000623461"/>
    </source>
</evidence>
<gene>
    <name evidence="3" type="ORF">GCM10009721_22620</name>
</gene>
<keyword evidence="2" id="KW-0732">Signal</keyword>
<feature type="region of interest" description="Disordered" evidence="1">
    <location>
        <begin position="41"/>
        <end position="98"/>
    </location>
</feature>
<evidence type="ECO:0008006" key="5">
    <source>
        <dbReference type="Google" id="ProtNLM"/>
    </source>
</evidence>
<keyword evidence="4" id="KW-1185">Reference proteome</keyword>
<comment type="caution">
    <text evidence="3">The sequence shown here is derived from an EMBL/GenBank/DDBJ whole genome shotgun (WGS) entry which is preliminary data.</text>
</comment>
<sequence>MAVAVTGPLTLLRALSAAAAEGEDVCVRSPPAYTFETSVARGAGAPVTRTPEVDVADPGALPSEVEPDDPDDPDGLGASVEHPARATPTAATTHRERAAVDLRVRRAGRLPDGRLRCCTGSVGRCWEVTAPP</sequence>
<feature type="compositionally biased region" description="Acidic residues" evidence="1">
    <location>
        <begin position="65"/>
        <end position="74"/>
    </location>
</feature>
<feature type="chain" id="PRO_5045590607" description="Secreted protein" evidence="2">
    <location>
        <begin position="20"/>
        <end position="132"/>
    </location>
</feature>
<evidence type="ECO:0000256" key="2">
    <source>
        <dbReference type="SAM" id="SignalP"/>
    </source>
</evidence>
<name>A0ABQ2I177_9MICO</name>
<dbReference type="Proteomes" id="UP000623461">
    <property type="component" value="Unassembled WGS sequence"/>
</dbReference>
<feature type="signal peptide" evidence="2">
    <location>
        <begin position="1"/>
        <end position="19"/>
    </location>
</feature>
<proteinExistence type="predicted"/>
<organism evidence="3 4">
    <name type="scientific">Terrabacter tumescens</name>
    <dbReference type="NCBI Taxonomy" id="60443"/>
    <lineage>
        <taxon>Bacteria</taxon>
        <taxon>Bacillati</taxon>
        <taxon>Actinomycetota</taxon>
        <taxon>Actinomycetes</taxon>
        <taxon>Micrococcales</taxon>
        <taxon>Intrasporangiaceae</taxon>
        <taxon>Terrabacter</taxon>
    </lineage>
</organism>